<protein>
    <recommendedName>
        <fullName evidence="4">Peptidoglycan binding-like domain-containing protein</fullName>
    </recommendedName>
</protein>
<evidence type="ECO:0000256" key="1">
    <source>
        <dbReference type="SAM" id="MobiDB-lite"/>
    </source>
</evidence>
<dbReference type="RefSeq" id="WP_239069022.1">
    <property type="nucleotide sequence ID" value="NZ_BONP01000003.1"/>
</dbReference>
<accession>A0ABQ4DJP0</accession>
<reference evidence="2 3" key="1">
    <citation type="submission" date="2021-01" db="EMBL/GenBank/DDBJ databases">
        <title>Whole genome shotgun sequence of Cellulomonas phragmiteti NBRC 110785.</title>
        <authorList>
            <person name="Komaki H."/>
            <person name="Tamura T."/>
        </authorList>
    </citation>
    <scope>NUCLEOTIDE SEQUENCE [LARGE SCALE GENOMIC DNA]</scope>
    <source>
        <strain evidence="2 3">NBRC 110785</strain>
    </source>
</reference>
<comment type="caution">
    <text evidence="2">The sequence shown here is derived from an EMBL/GenBank/DDBJ whole genome shotgun (WGS) entry which is preliminary data.</text>
</comment>
<gene>
    <name evidence="2" type="ORF">Cph01nite_09030</name>
</gene>
<organism evidence="2 3">
    <name type="scientific">Cellulomonas phragmiteti</name>
    <dbReference type="NCBI Taxonomy" id="478780"/>
    <lineage>
        <taxon>Bacteria</taxon>
        <taxon>Bacillati</taxon>
        <taxon>Actinomycetota</taxon>
        <taxon>Actinomycetes</taxon>
        <taxon>Micrococcales</taxon>
        <taxon>Cellulomonadaceae</taxon>
        <taxon>Cellulomonas</taxon>
    </lineage>
</organism>
<sequence>MSRISTHVSGGRRTIAVMAVVAVLCLAIGLLLSRLIISPGQAAANAAPPTAGPITVPVESRVIGNEVVLRGDVGYDDAVDLSMETGDLGGPAVVTGQVKEVGETIDAASVVLEVVGRPVIALPGDLPTYRTLRSGVSGPDVQQLKAALRAVGLDGGDPGGATYDAAAAAGVRALYQKVGYEPPSAGEEIQAAVKAAQEAVVAAQTEVRGAEATLATAARGTAGSSVTELDGQVRVAEAQLAYLNEQCAKPVDLENPAPVDCTPPARVQAETQLATARAARSAADAAPDTAAERDAVRAAKDRLTTARQALAEAQADSLTPLPATEIVYLPSLPRRVDAVAVERGGLVQSKFMSVSGATVQIAATASRADAELMVPGTAGTISVDGTDVPVTVAEVTEPDAPTTGGGDSDGAKAPTGDRRKVVFTVGELTAEQLAALQGSNVRVRVPVSSTDGEVLAVPLAALTAGPGGESRVEVVADGQSRLVEVTTGLAASGFVEITGSKEPLKAGDLVVVGVPPKDSDPGSTDDATPAATDPESDAGTEEES</sequence>
<dbReference type="EMBL" id="BONP01000003">
    <property type="protein sequence ID" value="GIG39141.1"/>
    <property type="molecule type" value="Genomic_DNA"/>
</dbReference>
<evidence type="ECO:0000313" key="2">
    <source>
        <dbReference type="EMBL" id="GIG39141.1"/>
    </source>
</evidence>
<dbReference type="Gene3D" id="2.40.420.20">
    <property type="match status" value="1"/>
</dbReference>
<feature type="region of interest" description="Disordered" evidence="1">
    <location>
        <begin position="511"/>
        <end position="544"/>
    </location>
</feature>
<name>A0ABQ4DJP0_9CELL</name>
<feature type="region of interest" description="Disordered" evidence="1">
    <location>
        <begin position="396"/>
        <end position="416"/>
    </location>
</feature>
<keyword evidence="3" id="KW-1185">Reference proteome</keyword>
<proteinExistence type="predicted"/>
<dbReference type="Proteomes" id="UP000614741">
    <property type="component" value="Unassembled WGS sequence"/>
</dbReference>
<evidence type="ECO:0000313" key="3">
    <source>
        <dbReference type="Proteomes" id="UP000614741"/>
    </source>
</evidence>
<feature type="compositionally biased region" description="Acidic residues" evidence="1">
    <location>
        <begin position="534"/>
        <end position="544"/>
    </location>
</feature>
<evidence type="ECO:0008006" key="4">
    <source>
        <dbReference type="Google" id="ProtNLM"/>
    </source>
</evidence>